<dbReference type="InterPro" id="IPR016142">
    <property type="entry name" value="Citrate_synth-like_lrg_a-sub"/>
</dbReference>
<evidence type="ECO:0000313" key="6">
    <source>
        <dbReference type="EMBL" id="OPC77499.1"/>
    </source>
</evidence>
<dbReference type="Pfam" id="PF12728">
    <property type="entry name" value="HTH_17"/>
    <property type="match status" value="1"/>
</dbReference>
<protein>
    <recommendedName>
        <fullName evidence="3">citrate synthase (unknown stereospecificity)</fullName>
        <ecNumber evidence="3">2.3.3.16</ecNumber>
    </recommendedName>
</protein>
<evidence type="ECO:0000256" key="2">
    <source>
        <dbReference type="ARBA" id="ARBA00010566"/>
    </source>
</evidence>
<dbReference type="InterPro" id="IPR000551">
    <property type="entry name" value="MerR-type_HTH_dom"/>
</dbReference>
<dbReference type="Gene3D" id="1.10.1660.10">
    <property type="match status" value="1"/>
</dbReference>
<dbReference type="InterPro" id="IPR002020">
    <property type="entry name" value="Citrate_synthase"/>
</dbReference>
<dbReference type="Proteomes" id="UP000190037">
    <property type="component" value="Unassembled WGS sequence"/>
</dbReference>
<dbReference type="Gene3D" id="1.10.580.10">
    <property type="entry name" value="Citrate Synthase, domain 1"/>
    <property type="match status" value="1"/>
</dbReference>
<dbReference type="GO" id="GO:0003677">
    <property type="term" value="F:DNA binding"/>
    <property type="evidence" value="ECO:0007669"/>
    <property type="project" value="InterPro"/>
</dbReference>
<dbReference type="GO" id="GO:0005975">
    <property type="term" value="P:carbohydrate metabolic process"/>
    <property type="evidence" value="ECO:0007669"/>
    <property type="project" value="TreeGrafter"/>
</dbReference>
<sequence length="423" mass="45616">MAGRRAVPGDESDRDYLTTAQVAQRLGVKPETVYAYVSRGLLTSVRESRQRGSRFAAADVEELAGRTGGRRARPANGSIERIHTRVTLLADDRLYYRGRDVAELTGYRLESVAHWLWRGVDLAEVPPFEAPAGPADLVRRTVRLLPDGARLTDRIRMIVAAAGTADPLRFDLSEQAVVRAGETLLAMMADTLPPCPGAPPPTGSCLAARLWPKLTARAATPEHIRLLNAALVLKADHDLAVSTLAARVAAGARADVYAVVSAGLGVFDGRHHGAAIGLAYRFLRDALDPAGGGPTAAVADRLRAGERLPGLGHLLYAEHDPRADLLLGLLREHAEHDERVARVIRTVDALTREPAARAEVFPNADLALAALAHAMQMRPDAGEAVFAMARSIGWLAHAMEEYRQPGLRYRAIGVYTGTRPPSR</sequence>
<evidence type="ECO:0000256" key="4">
    <source>
        <dbReference type="ARBA" id="ARBA00022679"/>
    </source>
</evidence>
<dbReference type="Gene3D" id="1.10.230.10">
    <property type="entry name" value="Cytochrome P450-Terp, domain 2"/>
    <property type="match status" value="1"/>
</dbReference>
<dbReference type="InterPro" id="IPR041657">
    <property type="entry name" value="HTH_17"/>
</dbReference>
<gene>
    <name evidence="6" type="ORF">B4N89_44175</name>
</gene>
<keyword evidence="7" id="KW-1185">Reference proteome</keyword>
<dbReference type="SUPFAM" id="SSF46955">
    <property type="entry name" value="Putative DNA-binding domain"/>
    <property type="match status" value="1"/>
</dbReference>
<dbReference type="Pfam" id="PF00285">
    <property type="entry name" value="Citrate_synt"/>
    <property type="match status" value="1"/>
</dbReference>
<dbReference type="GO" id="GO:0006099">
    <property type="term" value="P:tricarboxylic acid cycle"/>
    <property type="evidence" value="ECO:0007669"/>
    <property type="project" value="UniProtKB-UniPathway"/>
</dbReference>
<feature type="domain" description="HTH merR-type" evidence="5">
    <location>
        <begin position="16"/>
        <end position="46"/>
    </location>
</feature>
<dbReference type="EC" id="2.3.3.16" evidence="3"/>
<dbReference type="InterPro" id="IPR036969">
    <property type="entry name" value="Citrate_synthase_sf"/>
</dbReference>
<dbReference type="InterPro" id="IPR016143">
    <property type="entry name" value="Citrate_synth-like_sm_a-sub"/>
</dbReference>
<dbReference type="GO" id="GO:0005829">
    <property type="term" value="C:cytosol"/>
    <property type="evidence" value="ECO:0007669"/>
    <property type="project" value="TreeGrafter"/>
</dbReference>
<dbReference type="PANTHER" id="PTHR11739:SF4">
    <property type="entry name" value="CITRATE SYNTHASE, PEROXISOMAL"/>
    <property type="match status" value="1"/>
</dbReference>
<organism evidence="6 7">
    <name type="scientific">Embleya scabrispora</name>
    <dbReference type="NCBI Taxonomy" id="159449"/>
    <lineage>
        <taxon>Bacteria</taxon>
        <taxon>Bacillati</taxon>
        <taxon>Actinomycetota</taxon>
        <taxon>Actinomycetes</taxon>
        <taxon>Kitasatosporales</taxon>
        <taxon>Streptomycetaceae</taxon>
        <taxon>Embleya</taxon>
    </lineage>
</organism>
<dbReference type="EMBL" id="MWQN01000004">
    <property type="protein sequence ID" value="OPC77499.1"/>
    <property type="molecule type" value="Genomic_DNA"/>
</dbReference>
<name>A0A1T3NKV2_9ACTN</name>
<evidence type="ECO:0000313" key="7">
    <source>
        <dbReference type="Proteomes" id="UP000190037"/>
    </source>
</evidence>
<dbReference type="InterPro" id="IPR009061">
    <property type="entry name" value="DNA-bd_dom_put_sf"/>
</dbReference>
<dbReference type="SUPFAM" id="SSF48256">
    <property type="entry name" value="Citrate synthase"/>
    <property type="match status" value="1"/>
</dbReference>
<dbReference type="PRINTS" id="PR00143">
    <property type="entry name" value="CITRTSNTHASE"/>
</dbReference>
<dbReference type="STRING" id="159449.B4N89_44175"/>
<comment type="pathway">
    <text evidence="1">Carbohydrate metabolism; tricarboxylic acid cycle.</text>
</comment>
<evidence type="ECO:0000259" key="5">
    <source>
        <dbReference type="PROSITE" id="PS50937"/>
    </source>
</evidence>
<comment type="similarity">
    <text evidence="2">Belongs to the citrate synthase family.</text>
</comment>
<comment type="caution">
    <text evidence="6">The sequence shown here is derived from an EMBL/GenBank/DDBJ whole genome shotgun (WGS) entry which is preliminary data.</text>
</comment>
<proteinExistence type="inferred from homology"/>
<keyword evidence="4" id="KW-0808">Transferase</keyword>
<dbReference type="GO" id="GO:0036440">
    <property type="term" value="F:citrate synthase activity"/>
    <property type="evidence" value="ECO:0007669"/>
    <property type="project" value="UniProtKB-EC"/>
</dbReference>
<dbReference type="PROSITE" id="PS50937">
    <property type="entry name" value="HTH_MERR_2"/>
    <property type="match status" value="1"/>
</dbReference>
<dbReference type="AlphaFoldDB" id="A0A1T3NKV2"/>
<evidence type="ECO:0000256" key="3">
    <source>
        <dbReference type="ARBA" id="ARBA00012972"/>
    </source>
</evidence>
<dbReference type="RefSeq" id="WP_078982255.1">
    <property type="nucleotide sequence ID" value="NZ_MWQN01000004.1"/>
</dbReference>
<reference evidence="6 7" key="1">
    <citation type="submission" date="2017-03" db="EMBL/GenBank/DDBJ databases">
        <title>Draft genome sequence of Streptomyces scabrisporus NF3, endophyte isolated from Amphipterygium adstringens.</title>
        <authorList>
            <person name="Vazquez M."/>
            <person name="Ceapa C.D."/>
            <person name="Rodriguez Luna D."/>
            <person name="Sanchez Esquivel S."/>
        </authorList>
    </citation>
    <scope>NUCLEOTIDE SEQUENCE [LARGE SCALE GENOMIC DNA]</scope>
    <source>
        <strain evidence="6 7">NF3</strain>
    </source>
</reference>
<dbReference type="OrthoDB" id="9800864at2"/>
<dbReference type="GO" id="GO:0006355">
    <property type="term" value="P:regulation of DNA-templated transcription"/>
    <property type="evidence" value="ECO:0007669"/>
    <property type="project" value="InterPro"/>
</dbReference>
<accession>A0A1T3NKV2</accession>
<evidence type="ECO:0000256" key="1">
    <source>
        <dbReference type="ARBA" id="ARBA00005163"/>
    </source>
</evidence>
<dbReference type="PANTHER" id="PTHR11739">
    <property type="entry name" value="CITRATE SYNTHASE"/>
    <property type="match status" value="1"/>
</dbReference>
<dbReference type="UniPathway" id="UPA00223"/>